<name>A0A8J8BAM2_9ACTN</name>
<proteinExistence type="predicted"/>
<evidence type="ECO:0000256" key="1">
    <source>
        <dbReference type="SAM" id="MobiDB-lite"/>
    </source>
</evidence>
<reference evidence="2" key="1">
    <citation type="submission" date="2021-04" db="EMBL/GenBank/DDBJ databases">
        <title>Genome based classification of Actinospica acidithermotolerans sp. nov., an actinobacterium isolated from an Indonesian hot spring.</title>
        <authorList>
            <person name="Kusuma A.B."/>
            <person name="Putra K.E."/>
            <person name="Nafisah S."/>
            <person name="Loh J."/>
            <person name="Nouioui I."/>
            <person name="Goodfellow M."/>
        </authorList>
    </citation>
    <scope>NUCLEOTIDE SEQUENCE</scope>
    <source>
        <strain evidence="2">DSM 45618</strain>
    </source>
</reference>
<feature type="region of interest" description="Disordered" evidence="1">
    <location>
        <begin position="1"/>
        <end position="33"/>
    </location>
</feature>
<evidence type="ECO:0000313" key="2">
    <source>
        <dbReference type="EMBL" id="MBS2962198.1"/>
    </source>
</evidence>
<gene>
    <name evidence="2" type="ORF">KGA66_04020</name>
</gene>
<dbReference type="Pfam" id="PF04255">
    <property type="entry name" value="DUF433"/>
    <property type="match status" value="1"/>
</dbReference>
<dbReference type="InterPro" id="IPR036388">
    <property type="entry name" value="WH-like_DNA-bd_sf"/>
</dbReference>
<sequence>MFSAVKSRQSERAAHEQPGRQRHGVLDPNGRSAVRCNQGQIRSWRQDRGSGPFLHPELGIKPRALYSFRDILALRAFARLREEFSLQALRRAVGNLRELGEIDHLSAYSLVAEGKSIVLYEDDEHGTDLLKTPGQRVVATLADIMAPFTPRPGVIVPHLLHPYDHVSLDPETQGGQPVITGTRVPSEEVAALLRDGVPAEKIAEYYPSVNAEAARDAERFARYVGSYSTGSRAA</sequence>
<dbReference type="RefSeq" id="WP_211464583.1">
    <property type="nucleotide sequence ID" value="NZ_JAGSXH010000008.1"/>
</dbReference>
<dbReference type="Proteomes" id="UP000677913">
    <property type="component" value="Unassembled WGS sequence"/>
</dbReference>
<accession>A0A8J8BAM2</accession>
<dbReference type="SUPFAM" id="SSF46689">
    <property type="entry name" value="Homeodomain-like"/>
    <property type="match status" value="1"/>
</dbReference>
<feature type="compositionally biased region" description="Basic and acidic residues" evidence="1">
    <location>
        <begin position="8"/>
        <end position="19"/>
    </location>
</feature>
<dbReference type="EMBL" id="JAGSXH010000008">
    <property type="protein sequence ID" value="MBS2962198.1"/>
    <property type="molecule type" value="Genomic_DNA"/>
</dbReference>
<organism evidence="2 3">
    <name type="scientific">Actinocrinis puniceicyclus</name>
    <dbReference type="NCBI Taxonomy" id="977794"/>
    <lineage>
        <taxon>Bacteria</taxon>
        <taxon>Bacillati</taxon>
        <taxon>Actinomycetota</taxon>
        <taxon>Actinomycetes</taxon>
        <taxon>Catenulisporales</taxon>
        <taxon>Actinospicaceae</taxon>
        <taxon>Actinocrinis</taxon>
    </lineage>
</organism>
<evidence type="ECO:0000313" key="3">
    <source>
        <dbReference type="Proteomes" id="UP000677913"/>
    </source>
</evidence>
<dbReference type="InterPro" id="IPR007367">
    <property type="entry name" value="DUF433"/>
</dbReference>
<protein>
    <submittedName>
        <fullName evidence="2">DUF433 domain-containing protein</fullName>
    </submittedName>
</protein>
<dbReference type="Gene3D" id="1.10.10.10">
    <property type="entry name" value="Winged helix-like DNA-binding domain superfamily/Winged helix DNA-binding domain"/>
    <property type="match status" value="1"/>
</dbReference>
<dbReference type="AlphaFoldDB" id="A0A8J8BAM2"/>
<dbReference type="InterPro" id="IPR009057">
    <property type="entry name" value="Homeodomain-like_sf"/>
</dbReference>
<comment type="caution">
    <text evidence="2">The sequence shown here is derived from an EMBL/GenBank/DDBJ whole genome shotgun (WGS) entry which is preliminary data.</text>
</comment>
<keyword evidence="3" id="KW-1185">Reference proteome</keyword>